<keyword evidence="4" id="KW-0539">Nucleus</keyword>
<dbReference type="InterPro" id="IPR011993">
    <property type="entry name" value="PH-like_dom_sf"/>
</dbReference>
<dbReference type="InterPro" id="IPR039924">
    <property type="entry name" value="ICln/Lot5/Saf5"/>
</dbReference>
<evidence type="ECO:0000313" key="7">
    <source>
        <dbReference type="Proteomes" id="UP001141327"/>
    </source>
</evidence>
<dbReference type="EMBL" id="JAPMOS010000002">
    <property type="protein sequence ID" value="KAJ4462622.1"/>
    <property type="molecule type" value="Genomic_DNA"/>
</dbReference>
<feature type="region of interest" description="Disordered" evidence="5">
    <location>
        <begin position="142"/>
        <end position="212"/>
    </location>
</feature>
<dbReference type="PANTHER" id="PTHR21399:SF0">
    <property type="entry name" value="METHYLOSOME SUBUNIT PICLN"/>
    <property type="match status" value="1"/>
</dbReference>
<comment type="caution">
    <text evidence="6">The sequence shown here is derived from an EMBL/GenBank/DDBJ whole genome shotgun (WGS) entry which is preliminary data.</text>
</comment>
<gene>
    <name evidence="6" type="ORF">PAPYR_617</name>
</gene>
<comment type="subcellular location">
    <subcellularLocation>
        <location evidence="2">Cytoplasm</location>
    </subcellularLocation>
    <subcellularLocation>
        <location evidence="1">Nucleus</location>
    </subcellularLocation>
</comment>
<dbReference type="Gene3D" id="2.30.29.30">
    <property type="entry name" value="Pleckstrin-homology domain (PH domain)/Phosphotyrosine-binding domain (PTB)"/>
    <property type="match status" value="1"/>
</dbReference>
<accession>A0ABQ8UVM0</accession>
<evidence type="ECO:0000256" key="5">
    <source>
        <dbReference type="SAM" id="MobiDB-lite"/>
    </source>
</evidence>
<feature type="region of interest" description="Disordered" evidence="5">
    <location>
        <begin position="97"/>
        <end position="116"/>
    </location>
</feature>
<keyword evidence="7" id="KW-1185">Reference proteome</keyword>
<evidence type="ECO:0000313" key="6">
    <source>
        <dbReference type="EMBL" id="KAJ4462622.1"/>
    </source>
</evidence>
<feature type="compositionally biased region" description="Acidic residues" evidence="5">
    <location>
        <begin position="147"/>
        <end position="166"/>
    </location>
</feature>
<organism evidence="6 7">
    <name type="scientific">Paratrimastix pyriformis</name>
    <dbReference type="NCBI Taxonomy" id="342808"/>
    <lineage>
        <taxon>Eukaryota</taxon>
        <taxon>Metamonada</taxon>
        <taxon>Preaxostyla</taxon>
        <taxon>Paratrimastigidae</taxon>
        <taxon>Paratrimastix</taxon>
    </lineage>
</organism>
<sequence>MSEAATAAAVTIPPPAFPLQEGEEVKMKLDGVRCRKGSVEFQVGVGQLFVTTKRVVWGVPKPDGTFSVEVSFTYHEYVFHAKTEPPMHAILVQLATEEEDRDDDEESPIGIETDSSNLWFFPASPDQVEPLFVAFSECSSLNPDQQLGEDEGENEMFFGDDDEGAEVEGKRAADAGVHSGDDEEDEHKQARMSGEAEEDIYADPTTQEKPAK</sequence>
<evidence type="ECO:0000256" key="4">
    <source>
        <dbReference type="ARBA" id="ARBA00023242"/>
    </source>
</evidence>
<proteinExistence type="predicted"/>
<evidence type="ECO:0000256" key="1">
    <source>
        <dbReference type="ARBA" id="ARBA00004123"/>
    </source>
</evidence>
<dbReference type="PANTHER" id="PTHR21399">
    <property type="entry name" value="CHLORIDE CONDUCTANCE REGULATORY PROTEIN ICLN"/>
    <property type="match status" value="1"/>
</dbReference>
<reference evidence="6" key="1">
    <citation type="journal article" date="2022" name="bioRxiv">
        <title>Genomics of Preaxostyla Flagellates Illuminates Evolutionary Transitions and the Path Towards Mitochondrial Loss.</title>
        <authorList>
            <person name="Novak L.V.F."/>
            <person name="Treitli S.C."/>
            <person name="Pyrih J."/>
            <person name="Halakuc P."/>
            <person name="Pipaliya S.V."/>
            <person name="Vacek V."/>
            <person name="Brzon O."/>
            <person name="Soukal P."/>
            <person name="Eme L."/>
            <person name="Dacks J.B."/>
            <person name="Karnkowska A."/>
            <person name="Elias M."/>
            <person name="Hampl V."/>
        </authorList>
    </citation>
    <scope>NUCLEOTIDE SEQUENCE</scope>
    <source>
        <strain evidence="6">RCP-MX</strain>
    </source>
</reference>
<evidence type="ECO:0000256" key="2">
    <source>
        <dbReference type="ARBA" id="ARBA00004496"/>
    </source>
</evidence>
<dbReference type="Proteomes" id="UP001141327">
    <property type="component" value="Unassembled WGS sequence"/>
</dbReference>
<name>A0ABQ8UVM0_9EUKA</name>
<dbReference type="Pfam" id="PF03517">
    <property type="entry name" value="Voldacs"/>
    <property type="match status" value="1"/>
</dbReference>
<protein>
    <submittedName>
        <fullName evidence="6">Uncharacterized protein</fullName>
    </submittedName>
</protein>
<keyword evidence="3" id="KW-0963">Cytoplasm</keyword>
<feature type="compositionally biased region" description="Acidic residues" evidence="5">
    <location>
        <begin position="97"/>
        <end position="107"/>
    </location>
</feature>
<evidence type="ECO:0000256" key="3">
    <source>
        <dbReference type="ARBA" id="ARBA00022490"/>
    </source>
</evidence>